<dbReference type="AlphaFoldDB" id="A0A3S0ZQL1"/>
<dbReference type="Proteomes" id="UP000271974">
    <property type="component" value="Unassembled WGS sequence"/>
</dbReference>
<evidence type="ECO:0000256" key="5">
    <source>
        <dbReference type="ARBA" id="ARBA00023157"/>
    </source>
</evidence>
<dbReference type="EMBL" id="RQTK01000204">
    <property type="protein sequence ID" value="RUS84479.1"/>
    <property type="molecule type" value="Genomic_DNA"/>
</dbReference>
<dbReference type="Pfam" id="PF16489">
    <property type="entry name" value="GAIN"/>
    <property type="match status" value="1"/>
</dbReference>
<evidence type="ECO:0000256" key="1">
    <source>
        <dbReference type="ARBA" id="ARBA00004370"/>
    </source>
</evidence>
<accession>A0A3S0ZQL1</accession>
<keyword evidence="2" id="KW-0812">Transmembrane</keyword>
<dbReference type="STRING" id="188477.A0A3S0ZQL1"/>
<evidence type="ECO:0000256" key="4">
    <source>
        <dbReference type="ARBA" id="ARBA00023136"/>
    </source>
</evidence>
<feature type="domain" description="GAIN-B" evidence="7">
    <location>
        <begin position="75"/>
        <end position="214"/>
    </location>
</feature>
<evidence type="ECO:0000256" key="6">
    <source>
        <dbReference type="SAM" id="MobiDB-lite"/>
    </source>
</evidence>
<dbReference type="GO" id="GO:0016020">
    <property type="term" value="C:membrane"/>
    <property type="evidence" value="ECO:0007669"/>
    <property type="project" value="UniProtKB-SubCell"/>
</dbReference>
<dbReference type="Gene3D" id="2.60.220.50">
    <property type="match status" value="1"/>
</dbReference>
<evidence type="ECO:0000313" key="9">
    <source>
        <dbReference type="Proteomes" id="UP000271974"/>
    </source>
</evidence>
<protein>
    <recommendedName>
        <fullName evidence="7">GAIN-B domain-containing protein</fullName>
    </recommendedName>
</protein>
<gene>
    <name evidence="8" type="ORF">EGW08_007775</name>
</gene>
<keyword evidence="4" id="KW-0472">Membrane</keyword>
<keyword evidence="3" id="KW-1133">Transmembrane helix</keyword>
<comment type="caution">
    <text evidence="8">The sequence shown here is derived from an EMBL/GenBank/DDBJ whole genome shotgun (WGS) entry which is preliminary data.</text>
</comment>
<evidence type="ECO:0000259" key="7">
    <source>
        <dbReference type="PROSITE" id="PS50221"/>
    </source>
</evidence>
<dbReference type="OrthoDB" id="1100386at2759"/>
<dbReference type="InterPro" id="IPR046338">
    <property type="entry name" value="GAIN_dom_sf"/>
</dbReference>
<evidence type="ECO:0000313" key="8">
    <source>
        <dbReference type="EMBL" id="RUS84479.1"/>
    </source>
</evidence>
<sequence>AVVWTSSRLLAKSHQTSWKELSPRDRRRAATSLVTQLEKTGFELADSLAVGQSSVTLDRNVVVKATRLDTQTHQTDLTFPAHDDLDLQAPWQGNGNSITISSTSLKSAGHTGPLSVVFMMYNNLEDLMEPQQNEASPTSSTDDSQPVYDTDIISGNSVSSRGAGSDAAGGGTDDKTVPATPELVVNSRIISASMGSSRLRRLLPEPVRFTLKHL</sequence>
<keyword evidence="5" id="KW-1015">Disulfide bond</keyword>
<dbReference type="PROSITE" id="PS50221">
    <property type="entry name" value="GAIN_B"/>
    <property type="match status" value="1"/>
</dbReference>
<feature type="non-terminal residue" evidence="8">
    <location>
        <position position="1"/>
    </location>
</feature>
<comment type="subcellular location">
    <subcellularLocation>
        <location evidence="1">Membrane</location>
    </subcellularLocation>
</comment>
<reference evidence="8 9" key="1">
    <citation type="submission" date="2019-01" db="EMBL/GenBank/DDBJ databases">
        <title>A draft genome assembly of the solar-powered sea slug Elysia chlorotica.</title>
        <authorList>
            <person name="Cai H."/>
            <person name="Li Q."/>
            <person name="Fang X."/>
            <person name="Li J."/>
            <person name="Curtis N.E."/>
            <person name="Altenburger A."/>
            <person name="Shibata T."/>
            <person name="Feng M."/>
            <person name="Maeda T."/>
            <person name="Schwartz J.A."/>
            <person name="Shigenobu S."/>
            <person name="Lundholm N."/>
            <person name="Nishiyama T."/>
            <person name="Yang H."/>
            <person name="Hasebe M."/>
            <person name="Li S."/>
            <person name="Pierce S.K."/>
            <person name="Wang J."/>
        </authorList>
    </citation>
    <scope>NUCLEOTIDE SEQUENCE [LARGE SCALE GENOMIC DNA]</scope>
    <source>
        <strain evidence="8">EC2010</strain>
        <tissue evidence="8">Whole organism of an adult</tissue>
    </source>
</reference>
<feature type="compositionally biased region" description="Polar residues" evidence="6">
    <location>
        <begin position="130"/>
        <end position="144"/>
    </location>
</feature>
<feature type="non-terminal residue" evidence="8">
    <location>
        <position position="214"/>
    </location>
</feature>
<dbReference type="InterPro" id="IPR057244">
    <property type="entry name" value="GAIN_B"/>
</dbReference>
<keyword evidence="9" id="KW-1185">Reference proteome</keyword>
<evidence type="ECO:0000256" key="2">
    <source>
        <dbReference type="ARBA" id="ARBA00022692"/>
    </source>
</evidence>
<feature type="region of interest" description="Disordered" evidence="6">
    <location>
        <begin position="130"/>
        <end position="180"/>
    </location>
</feature>
<name>A0A3S0ZQL1_ELYCH</name>
<proteinExistence type="predicted"/>
<evidence type="ECO:0000256" key="3">
    <source>
        <dbReference type="ARBA" id="ARBA00022989"/>
    </source>
</evidence>
<dbReference type="InterPro" id="IPR032471">
    <property type="entry name" value="AGRL2-4_GAIN_subdom_A"/>
</dbReference>
<organism evidence="8 9">
    <name type="scientific">Elysia chlorotica</name>
    <name type="common">Eastern emerald elysia</name>
    <name type="synonym">Sea slug</name>
    <dbReference type="NCBI Taxonomy" id="188477"/>
    <lineage>
        <taxon>Eukaryota</taxon>
        <taxon>Metazoa</taxon>
        <taxon>Spiralia</taxon>
        <taxon>Lophotrochozoa</taxon>
        <taxon>Mollusca</taxon>
        <taxon>Gastropoda</taxon>
        <taxon>Heterobranchia</taxon>
        <taxon>Euthyneura</taxon>
        <taxon>Panpulmonata</taxon>
        <taxon>Sacoglossa</taxon>
        <taxon>Placobranchoidea</taxon>
        <taxon>Plakobranchidae</taxon>
        <taxon>Elysia</taxon>
    </lineage>
</organism>